<sequence>MASRVLCVRQLSFQARKMAGGEGSKGGYGGSISQAGGSFKKMEEAREGQWAHQKDLEALKKLKLHMQRSWKATSVRLSIMQIKWLSKRRELPSWRARRAKRSRAAPNNASSVEFAVFYVENIAVSIVPDLISAFEDVYKSLGAQKQAWYQSFNGNHVRRLLTGDGPKKIADIVRSNEKCGAFEELLTLLGQIQSMAKSTFLSNERVIMLGKLTHGFFLCLRERNPAMDIDWDAISSDEKEENYADDVNQTREGFYSIASEQRGVIKWPDPRVKHRGCNFHFEQAILRRLFKSKQLKNKYCSCSRFNEYIRKMISLALIPQECIYESWKHLMNMDYREHKDAGGNKFNDDEAFPGITKFIRYMVKIWIGDYNEDGQIIRRPRFSHSMWMHSGLDIPGTVRTTCEIEAYHARLNAWFRKVRPIIWEVFNLFKKELGTVSSLKIAQLRRPNRRRRSANDETSLKEILVGEIRSFDPTRVDISLLNITRAVWAVHTQRKKGNEIGKQNVTRVNPAESLRQARRPACAKREVNLKLLVQGYQPHHKMDFLKAVQHHLAKFSSVQRNSIDE</sequence>
<proteinExistence type="inferred from homology"/>
<evidence type="ECO:0000256" key="4">
    <source>
        <dbReference type="ARBA" id="ARBA00023054"/>
    </source>
</evidence>
<evidence type="ECO:0000313" key="7">
    <source>
        <dbReference type="WBParaSite" id="jg8277"/>
    </source>
</evidence>
<dbReference type="InterPro" id="IPR007648">
    <property type="entry name" value="ATPase_inhibitor_mt"/>
</dbReference>
<evidence type="ECO:0000256" key="2">
    <source>
        <dbReference type="ARBA" id="ARBA00010901"/>
    </source>
</evidence>
<dbReference type="AlphaFoldDB" id="A0A915EQF5"/>
<organism evidence="6 7">
    <name type="scientific">Ditylenchus dipsaci</name>
    <dbReference type="NCBI Taxonomy" id="166011"/>
    <lineage>
        <taxon>Eukaryota</taxon>
        <taxon>Metazoa</taxon>
        <taxon>Ecdysozoa</taxon>
        <taxon>Nematoda</taxon>
        <taxon>Chromadorea</taxon>
        <taxon>Rhabditida</taxon>
        <taxon>Tylenchina</taxon>
        <taxon>Tylenchomorpha</taxon>
        <taxon>Sphaerularioidea</taxon>
        <taxon>Anguinidae</taxon>
        <taxon>Anguininae</taxon>
        <taxon>Ditylenchus</taxon>
    </lineage>
</organism>
<dbReference type="GO" id="GO:0042030">
    <property type="term" value="F:ATPase inhibitor activity"/>
    <property type="evidence" value="ECO:0007669"/>
    <property type="project" value="InterPro"/>
</dbReference>
<evidence type="ECO:0000256" key="1">
    <source>
        <dbReference type="ARBA" id="ARBA00004173"/>
    </source>
</evidence>
<protein>
    <submittedName>
        <fullName evidence="7">Transposase</fullName>
    </submittedName>
</protein>
<accession>A0A915EQF5</accession>
<keyword evidence="5" id="KW-0496">Mitochondrion</keyword>
<dbReference type="Pfam" id="PF04568">
    <property type="entry name" value="IATP"/>
    <property type="match status" value="1"/>
</dbReference>
<evidence type="ECO:0000256" key="5">
    <source>
        <dbReference type="ARBA" id="ARBA00023128"/>
    </source>
</evidence>
<keyword evidence="6" id="KW-1185">Reference proteome</keyword>
<dbReference type="PANTHER" id="PTHR48417:SF1">
    <property type="entry name" value="ATP SYNTHASE F1 SUBUNIT EPSILON"/>
    <property type="match status" value="1"/>
</dbReference>
<keyword evidence="4" id="KW-0175">Coiled coil</keyword>
<evidence type="ECO:0000256" key="3">
    <source>
        <dbReference type="ARBA" id="ARBA00022946"/>
    </source>
</evidence>
<dbReference type="Proteomes" id="UP000887574">
    <property type="component" value="Unplaced"/>
</dbReference>
<dbReference type="WBParaSite" id="jg8277">
    <property type="protein sequence ID" value="jg8277"/>
    <property type="gene ID" value="jg8277"/>
</dbReference>
<keyword evidence="3" id="KW-0809">Transit peptide</keyword>
<comment type="subcellular location">
    <subcellularLocation>
        <location evidence="1">Mitochondrion</location>
    </subcellularLocation>
</comment>
<reference evidence="7" key="1">
    <citation type="submission" date="2022-11" db="UniProtKB">
        <authorList>
            <consortium name="WormBaseParasite"/>
        </authorList>
    </citation>
    <scope>IDENTIFICATION</scope>
</reference>
<name>A0A915EQF5_9BILA</name>
<dbReference type="GO" id="GO:0005739">
    <property type="term" value="C:mitochondrion"/>
    <property type="evidence" value="ECO:0007669"/>
    <property type="project" value="UniProtKB-SubCell"/>
</dbReference>
<comment type="similarity">
    <text evidence="2">Belongs to the ATPase inhibitor family.</text>
</comment>
<evidence type="ECO:0000313" key="6">
    <source>
        <dbReference type="Proteomes" id="UP000887574"/>
    </source>
</evidence>
<dbReference type="PANTHER" id="PTHR48417">
    <property type="entry name" value="ATP SYNTHASE F1 SUBUNIT EPSILON"/>
    <property type="match status" value="1"/>
</dbReference>
<dbReference type="Gene3D" id="1.20.5.500">
    <property type="entry name" value="Single helix bin"/>
    <property type="match status" value="1"/>
</dbReference>